<sequence>MPTELTDEQREEYLRHPDQCPICKCYDIEGGSIDIEGHQTFQKMSCLNPECYAVWWDIYELAGVELDRHYG</sequence>
<reference evidence="1" key="1">
    <citation type="journal article" date="2015" name="Nature">
        <title>Complex archaea that bridge the gap between prokaryotes and eukaryotes.</title>
        <authorList>
            <person name="Spang A."/>
            <person name="Saw J.H."/>
            <person name="Jorgensen S.L."/>
            <person name="Zaremba-Niedzwiedzka K."/>
            <person name="Martijn J."/>
            <person name="Lind A.E."/>
            <person name="van Eijk R."/>
            <person name="Schleper C."/>
            <person name="Guy L."/>
            <person name="Ettema T.J."/>
        </authorList>
    </citation>
    <scope>NUCLEOTIDE SEQUENCE</scope>
</reference>
<evidence type="ECO:0000313" key="1">
    <source>
        <dbReference type="EMBL" id="KKK92929.1"/>
    </source>
</evidence>
<name>A0A0F9BR18_9ZZZZ</name>
<proteinExistence type="predicted"/>
<gene>
    <name evidence="1" type="ORF">LCGC14_2697970</name>
</gene>
<organism evidence="1">
    <name type="scientific">marine sediment metagenome</name>
    <dbReference type="NCBI Taxonomy" id="412755"/>
    <lineage>
        <taxon>unclassified sequences</taxon>
        <taxon>metagenomes</taxon>
        <taxon>ecological metagenomes</taxon>
    </lineage>
</organism>
<dbReference type="AlphaFoldDB" id="A0A0F9BR18"/>
<protein>
    <submittedName>
        <fullName evidence="1">Uncharacterized protein</fullName>
    </submittedName>
</protein>
<accession>A0A0F9BR18</accession>
<comment type="caution">
    <text evidence="1">The sequence shown here is derived from an EMBL/GenBank/DDBJ whole genome shotgun (WGS) entry which is preliminary data.</text>
</comment>
<dbReference type="EMBL" id="LAZR01047993">
    <property type="protein sequence ID" value="KKK92929.1"/>
    <property type="molecule type" value="Genomic_DNA"/>
</dbReference>